<name>X1FAA4_9ZZZZ</name>
<dbReference type="EMBL" id="BARU01008487">
    <property type="protein sequence ID" value="GAH41902.1"/>
    <property type="molecule type" value="Genomic_DNA"/>
</dbReference>
<feature type="compositionally biased region" description="Basic and acidic residues" evidence="1">
    <location>
        <begin position="1"/>
        <end position="30"/>
    </location>
</feature>
<accession>X1FAA4</accession>
<feature type="non-terminal residue" evidence="2">
    <location>
        <position position="36"/>
    </location>
</feature>
<protein>
    <submittedName>
        <fullName evidence="2">Uncharacterized protein</fullName>
    </submittedName>
</protein>
<dbReference type="AlphaFoldDB" id="X1FAA4"/>
<evidence type="ECO:0000313" key="2">
    <source>
        <dbReference type="EMBL" id="GAH41902.1"/>
    </source>
</evidence>
<feature type="region of interest" description="Disordered" evidence="1">
    <location>
        <begin position="1"/>
        <end position="36"/>
    </location>
</feature>
<reference evidence="2" key="1">
    <citation type="journal article" date="2014" name="Front. Microbiol.">
        <title>High frequency of phylogenetically diverse reductive dehalogenase-homologous genes in deep subseafloor sedimentary metagenomes.</title>
        <authorList>
            <person name="Kawai M."/>
            <person name="Futagami T."/>
            <person name="Toyoda A."/>
            <person name="Takaki Y."/>
            <person name="Nishi S."/>
            <person name="Hori S."/>
            <person name="Arai W."/>
            <person name="Tsubouchi T."/>
            <person name="Morono Y."/>
            <person name="Uchiyama I."/>
            <person name="Ito T."/>
            <person name="Fujiyama A."/>
            <person name="Inagaki F."/>
            <person name="Takami H."/>
        </authorList>
    </citation>
    <scope>NUCLEOTIDE SEQUENCE</scope>
    <source>
        <strain evidence="2">Expedition CK06-06</strain>
    </source>
</reference>
<gene>
    <name evidence="2" type="ORF">S03H2_16593</name>
</gene>
<organism evidence="2">
    <name type="scientific">marine sediment metagenome</name>
    <dbReference type="NCBI Taxonomy" id="412755"/>
    <lineage>
        <taxon>unclassified sequences</taxon>
        <taxon>metagenomes</taxon>
        <taxon>ecological metagenomes</taxon>
    </lineage>
</organism>
<sequence length="36" mass="4185">MEDVKARKSEIRQSTFARRDALSKEERSEKSAAIME</sequence>
<evidence type="ECO:0000256" key="1">
    <source>
        <dbReference type="SAM" id="MobiDB-lite"/>
    </source>
</evidence>
<proteinExistence type="predicted"/>
<comment type="caution">
    <text evidence="2">The sequence shown here is derived from an EMBL/GenBank/DDBJ whole genome shotgun (WGS) entry which is preliminary data.</text>
</comment>